<evidence type="ECO:0008006" key="3">
    <source>
        <dbReference type="Google" id="ProtNLM"/>
    </source>
</evidence>
<evidence type="ECO:0000313" key="1">
    <source>
        <dbReference type="EnsemblPlants" id="cds.evm.model.05.1476"/>
    </source>
</evidence>
<dbReference type="PANTHER" id="PTHR46890:SF48">
    <property type="entry name" value="RNA-DIRECTED DNA POLYMERASE"/>
    <property type="match status" value="1"/>
</dbReference>
<dbReference type="Proteomes" id="UP000596661">
    <property type="component" value="Chromosome 5"/>
</dbReference>
<dbReference type="EnsemblPlants" id="evm.model.05.1476">
    <property type="protein sequence ID" value="cds.evm.model.05.1476"/>
    <property type="gene ID" value="evm.TU.05.1476"/>
</dbReference>
<dbReference type="InterPro" id="IPR052343">
    <property type="entry name" value="Retrotransposon-Effector_Assoc"/>
</dbReference>
<evidence type="ECO:0000313" key="2">
    <source>
        <dbReference type="Proteomes" id="UP000596661"/>
    </source>
</evidence>
<protein>
    <recommendedName>
        <fullName evidence="3">Reverse transcriptase</fullName>
    </recommendedName>
</protein>
<reference evidence="1" key="1">
    <citation type="submission" date="2018-11" db="EMBL/GenBank/DDBJ databases">
        <authorList>
            <person name="Grassa J C."/>
        </authorList>
    </citation>
    <scope>NUCLEOTIDE SEQUENCE [LARGE SCALE GENOMIC DNA]</scope>
</reference>
<organism evidence="1 2">
    <name type="scientific">Cannabis sativa</name>
    <name type="common">Hemp</name>
    <name type="synonym">Marijuana</name>
    <dbReference type="NCBI Taxonomy" id="3483"/>
    <lineage>
        <taxon>Eukaryota</taxon>
        <taxon>Viridiplantae</taxon>
        <taxon>Streptophyta</taxon>
        <taxon>Embryophyta</taxon>
        <taxon>Tracheophyta</taxon>
        <taxon>Spermatophyta</taxon>
        <taxon>Magnoliopsida</taxon>
        <taxon>eudicotyledons</taxon>
        <taxon>Gunneridae</taxon>
        <taxon>Pentapetalae</taxon>
        <taxon>rosids</taxon>
        <taxon>fabids</taxon>
        <taxon>Rosales</taxon>
        <taxon>Cannabaceae</taxon>
        <taxon>Cannabis</taxon>
    </lineage>
</organism>
<dbReference type="AlphaFoldDB" id="A0A803PLH7"/>
<dbReference type="EMBL" id="UZAU01000542">
    <property type="status" value="NOT_ANNOTATED_CDS"/>
    <property type="molecule type" value="Genomic_DNA"/>
</dbReference>
<name>A0A803PLH7_CANSA</name>
<accession>A0A803PLH7</accession>
<dbReference type="PANTHER" id="PTHR46890">
    <property type="entry name" value="NON-LTR RETROLELEMENT REVERSE TRANSCRIPTASE-LIKE PROTEIN-RELATED"/>
    <property type="match status" value="1"/>
</dbReference>
<proteinExistence type="predicted"/>
<keyword evidence="2" id="KW-1185">Reference proteome</keyword>
<sequence>MYSPVHMFWVGGFVGSGWAVPPKLGYKDTFRAPVRTLIKKNPFDLSNSTPIEEYLSCGSSSDQVLQLFATQGEDQNSTSNILSRVSNHLSLRQSLALDSPFTTDEIKNALFNLSGDKAPRSDGLNAYFYRKNWHTLGKDLCKAILDVLNNHSDISPVKETILVLILKKKNASTFSDFRPISLCSTLYKIISK</sequence>
<dbReference type="Gramene" id="evm.model.05.1476">
    <property type="protein sequence ID" value="cds.evm.model.05.1476"/>
    <property type="gene ID" value="evm.TU.05.1476"/>
</dbReference>
<reference evidence="1" key="2">
    <citation type="submission" date="2021-03" db="UniProtKB">
        <authorList>
            <consortium name="EnsemblPlants"/>
        </authorList>
    </citation>
    <scope>IDENTIFICATION</scope>
</reference>